<dbReference type="InterPro" id="IPR020935">
    <property type="entry name" value="PdiEstase_YfcE_CS"/>
</dbReference>
<dbReference type="InterPro" id="IPR041802">
    <property type="entry name" value="MPP_YfcE"/>
</dbReference>
<dbReference type="CDD" id="cd00841">
    <property type="entry name" value="MPP_YfcE"/>
    <property type="match status" value="1"/>
</dbReference>
<evidence type="ECO:0000256" key="3">
    <source>
        <dbReference type="ARBA" id="ARBA00022801"/>
    </source>
</evidence>
<dbReference type="Pfam" id="PF12850">
    <property type="entry name" value="Metallophos_2"/>
    <property type="match status" value="1"/>
</dbReference>
<dbReference type="EC" id="3.1.4.-" evidence="4"/>
<keyword evidence="7" id="KW-1185">Reference proteome</keyword>
<reference evidence="6 7" key="1">
    <citation type="submission" date="2017-05" db="EMBL/GenBank/DDBJ databases">
        <authorList>
            <person name="Varghese N."/>
            <person name="Submissions S."/>
        </authorList>
    </citation>
    <scope>NUCLEOTIDE SEQUENCE [LARGE SCALE GENOMIC DNA]</scope>
    <source>
        <strain evidence="6 7">DSM 21194</strain>
    </source>
</reference>
<comment type="similarity">
    <text evidence="1 4">Belongs to the metallophosphoesterase superfamily. YfcE family.</text>
</comment>
<dbReference type="PANTHER" id="PTHR43165:SF1">
    <property type="entry name" value="PHOSPHODIESTERASE MJ0936"/>
    <property type="match status" value="1"/>
</dbReference>
<evidence type="ECO:0000313" key="7">
    <source>
        <dbReference type="Proteomes" id="UP000317593"/>
    </source>
</evidence>
<evidence type="ECO:0000256" key="1">
    <source>
        <dbReference type="ARBA" id="ARBA00008950"/>
    </source>
</evidence>
<accession>A0A521ANB1</accession>
<feature type="domain" description="Calcineurin-like phosphoesterase" evidence="5">
    <location>
        <begin position="1"/>
        <end position="153"/>
    </location>
</feature>
<dbReference type="OrthoDB" id="9813918at2"/>
<evidence type="ECO:0000256" key="4">
    <source>
        <dbReference type="RuleBase" id="RU362039"/>
    </source>
</evidence>
<dbReference type="PANTHER" id="PTHR43165">
    <property type="entry name" value="METALLOPHOSPHOESTERASE"/>
    <property type="match status" value="1"/>
</dbReference>
<protein>
    <recommendedName>
        <fullName evidence="4">Phosphoesterase</fullName>
        <ecNumber evidence="4">3.1.4.-</ecNumber>
    </recommendedName>
</protein>
<dbReference type="InterPro" id="IPR053193">
    <property type="entry name" value="MetalloPDE_YfcE-like"/>
</dbReference>
<proteinExistence type="inferred from homology"/>
<name>A0A521ANB1_9BACT</name>
<dbReference type="InterPro" id="IPR024654">
    <property type="entry name" value="Calcineurin-like_PHP_lpxH"/>
</dbReference>
<keyword evidence="2 4" id="KW-0479">Metal-binding</keyword>
<dbReference type="InterPro" id="IPR000979">
    <property type="entry name" value="Phosphodiesterase_MJ0936/Vps29"/>
</dbReference>
<dbReference type="InterPro" id="IPR029052">
    <property type="entry name" value="Metallo-depent_PP-like"/>
</dbReference>
<dbReference type="GO" id="GO:0046872">
    <property type="term" value="F:metal ion binding"/>
    <property type="evidence" value="ECO:0007669"/>
    <property type="project" value="UniProtKB-KW"/>
</dbReference>
<dbReference type="RefSeq" id="WP_142712698.1">
    <property type="nucleotide sequence ID" value="NZ_FXTH01000001.1"/>
</dbReference>
<sequence>MLVGILSDSHDHIPHTRQAMEHFEQQEVGLVLHAGDYCSPFMVPLFDSLPFKGVLGNNDGDTYLLVRKLNEIGGELLGSFGDLTVDGCHIALYHGTHAPITQALEQCGNFDVVISGHTHEKKLHEQGLTLAVNPGTAHGFGDEATIALLDTKARTVDFLTLS</sequence>
<gene>
    <name evidence="6" type="ORF">SAMN06265218_101233</name>
</gene>
<dbReference type="EMBL" id="FXTH01000001">
    <property type="protein sequence ID" value="SMO36297.1"/>
    <property type="molecule type" value="Genomic_DNA"/>
</dbReference>
<evidence type="ECO:0000313" key="6">
    <source>
        <dbReference type="EMBL" id="SMO36297.1"/>
    </source>
</evidence>
<dbReference type="GO" id="GO:0016787">
    <property type="term" value="F:hydrolase activity"/>
    <property type="evidence" value="ECO:0007669"/>
    <property type="project" value="UniProtKB-UniRule"/>
</dbReference>
<dbReference type="Proteomes" id="UP000317593">
    <property type="component" value="Unassembled WGS sequence"/>
</dbReference>
<comment type="cofactor">
    <cofactor evidence="4">
        <name>a divalent metal cation</name>
        <dbReference type="ChEBI" id="CHEBI:60240"/>
    </cofactor>
</comment>
<organism evidence="6 7">
    <name type="scientific">Fodinibius sediminis</name>
    <dbReference type="NCBI Taxonomy" id="1214077"/>
    <lineage>
        <taxon>Bacteria</taxon>
        <taxon>Pseudomonadati</taxon>
        <taxon>Balneolota</taxon>
        <taxon>Balneolia</taxon>
        <taxon>Balneolales</taxon>
        <taxon>Balneolaceae</taxon>
        <taxon>Fodinibius</taxon>
    </lineage>
</organism>
<keyword evidence="3" id="KW-0378">Hydrolase</keyword>
<dbReference type="Gene3D" id="3.60.21.10">
    <property type="match status" value="1"/>
</dbReference>
<dbReference type="SUPFAM" id="SSF56300">
    <property type="entry name" value="Metallo-dependent phosphatases"/>
    <property type="match status" value="1"/>
</dbReference>
<dbReference type="NCBIfam" id="TIGR00040">
    <property type="entry name" value="yfcE"/>
    <property type="match status" value="1"/>
</dbReference>
<dbReference type="PROSITE" id="PS01269">
    <property type="entry name" value="UPF0025"/>
    <property type="match status" value="1"/>
</dbReference>
<evidence type="ECO:0000259" key="5">
    <source>
        <dbReference type="Pfam" id="PF12850"/>
    </source>
</evidence>
<dbReference type="AlphaFoldDB" id="A0A521ANB1"/>
<evidence type="ECO:0000256" key="2">
    <source>
        <dbReference type="ARBA" id="ARBA00022723"/>
    </source>
</evidence>